<evidence type="ECO:0000313" key="5">
    <source>
        <dbReference type="EMBL" id="WXB06300.1"/>
    </source>
</evidence>
<dbReference type="PANTHER" id="PTHR24276">
    <property type="entry name" value="POLYSERASE-RELATED"/>
    <property type="match status" value="1"/>
</dbReference>
<dbReference type="PANTHER" id="PTHR24276:SF98">
    <property type="entry name" value="FI18310P1-RELATED"/>
    <property type="match status" value="1"/>
</dbReference>
<protein>
    <submittedName>
        <fullName evidence="5">S1 family peptidase</fullName>
    </submittedName>
</protein>
<feature type="chain" id="PRO_5047353556" evidence="3">
    <location>
        <begin position="24"/>
        <end position="224"/>
    </location>
</feature>
<dbReference type="InterPro" id="IPR009003">
    <property type="entry name" value="Peptidase_S1_PA"/>
</dbReference>
<dbReference type="SMART" id="SM00020">
    <property type="entry name" value="Tryp_SPc"/>
    <property type="match status" value="1"/>
</dbReference>
<dbReference type="PRINTS" id="PR00722">
    <property type="entry name" value="CHYMOTRYPSIN"/>
</dbReference>
<feature type="domain" description="Peptidase S1" evidence="4">
    <location>
        <begin position="35"/>
        <end position="223"/>
    </location>
</feature>
<evidence type="ECO:0000256" key="1">
    <source>
        <dbReference type="ARBA" id="ARBA00007664"/>
    </source>
</evidence>
<dbReference type="Proteomes" id="UP001374803">
    <property type="component" value="Chromosome"/>
</dbReference>
<keyword evidence="6" id="KW-1185">Reference proteome</keyword>
<gene>
    <name evidence="5" type="ORF">LVJ94_03445</name>
</gene>
<dbReference type="Pfam" id="PF00089">
    <property type="entry name" value="Trypsin"/>
    <property type="match status" value="1"/>
</dbReference>
<dbReference type="SUPFAM" id="SSF50494">
    <property type="entry name" value="Trypsin-like serine proteases"/>
    <property type="match status" value="1"/>
</dbReference>
<name>A0ABZ2LAT2_9BACT</name>
<keyword evidence="3" id="KW-0732">Signal</keyword>
<keyword evidence="2" id="KW-1015">Disulfide bond</keyword>
<accession>A0ABZ2LAT2</accession>
<comment type="similarity">
    <text evidence="1">Belongs to the peptidase S1 family.</text>
</comment>
<evidence type="ECO:0000313" key="6">
    <source>
        <dbReference type="Proteomes" id="UP001374803"/>
    </source>
</evidence>
<dbReference type="InterPro" id="IPR043504">
    <property type="entry name" value="Peptidase_S1_PA_chymotrypsin"/>
</dbReference>
<evidence type="ECO:0000256" key="3">
    <source>
        <dbReference type="SAM" id="SignalP"/>
    </source>
</evidence>
<dbReference type="InterPro" id="IPR050430">
    <property type="entry name" value="Peptidase_S1"/>
</dbReference>
<feature type="signal peptide" evidence="3">
    <location>
        <begin position="1"/>
        <end position="23"/>
    </location>
</feature>
<reference evidence="5" key="1">
    <citation type="submission" date="2021-12" db="EMBL/GenBank/DDBJ databases">
        <title>Discovery of the Pendulisporaceae a myxobacterial family with distinct sporulation behavior and unique specialized metabolism.</title>
        <authorList>
            <person name="Garcia R."/>
            <person name="Popoff A."/>
            <person name="Bader C.D."/>
            <person name="Loehr J."/>
            <person name="Walesch S."/>
            <person name="Walt C."/>
            <person name="Boldt J."/>
            <person name="Bunk B."/>
            <person name="Haeckl F.J.F.P.J."/>
            <person name="Gunesch A.P."/>
            <person name="Birkelbach J."/>
            <person name="Nuebel U."/>
            <person name="Pietschmann T."/>
            <person name="Bach T."/>
            <person name="Mueller R."/>
        </authorList>
    </citation>
    <scope>NUCLEOTIDE SEQUENCE</scope>
    <source>
        <strain evidence="5">MSr11367</strain>
    </source>
</reference>
<sequence length="224" mass="22892">MMNRSFAILALFFLLLPACSVQASGDEPAGEVAQAIGGAAQPSNAQYVVSVNGSCSGTLVSPTKVVTAEHCLSAQNRAGGVSATRAQIIGGRDVAVLTLSRALALPTVKLAQTAPQIGVGGTLIGYGRTEESSLFTTRRQADLRVYKVGAEDADESRRIGPTGFFARGGDARGCGADSGGAFMVDGELAGVTVLGDPSCDHADWDTGFAAVGPIYDLLRAAIDN</sequence>
<dbReference type="PROSITE" id="PS50240">
    <property type="entry name" value="TRYPSIN_DOM"/>
    <property type="match status" value="1"/>
</dbReference>
<dbReference type="RefSeq" id="WP_394835946.1">
    <property type="nucleotide sequence ID" value="NZ_CP089929.1"/>
</dbReference>
<dbReference type="EMBL" id="CP089983">
    <property type="protein sequence ID" value="WXB06300.1"/>
    <property type="molecule type" value="Genomic_DNA"/>
</dbReference>
<organism evidence="5 6">
    <name type="scientific">Pendulispora rubella</name>
    <dbReference type="NCBI Taxonomy" id="2741070"/>
    <lineage>
        <taxon>Bacteria</taxon>
        <taxon>Pseudomonadati</taxon>
        <taxon>Myxococcota</taxon>
        <taxon>Myxococcia</taxon>
        <taxon>Myxococcales</taxon>
        <taxon>Sorangiineae</taxon>
        <taxon>Pendulisporaceae</taxon>
        <taxon>Pendulispora</taxon>
    </lineage>
</organism>
<evidence type="ECO:0000256" key="2">
    <source>
        <dbReference type="ARBA" id="ARBA00023157"/>
    </source>
</evidence>
<dbReference type="Gene3D" id="2.40.10.10">
    <property type="entry name" value="Trypsin-like serine proteases"/>
    <property type="match status" value="2"/>
</dbReference>
<dbReference type="InterPro" id="IPR001314">
    <property type="entry name" value="Peptidase_S1A"/>
</dbReference>
<proteinExistence type="inferred from homology"/>
<evidence type="ECO:0000259" key="4">
    <source>
        <dbReference type="PROSITE" id="PS50240"/>
    </source>
</evidence>
<dbReference type="InterPro" id="IPR001254">
    <property type="entry name" value="Trypsin_dom"/>
</dbReference>